<proteinExistence type="predicted"/>
<dbReference type="EMBL" id="MW434236">
    <property type="protein sequence ID" value="QRW42576.1"/>
    <property type="molecule type" value="Genomic_RNA"/>
</dbReference>
<name>A0A894KLH1_9VIRU</name>
<sequence>MECDASLKFVFDFFDLLRELHRTQTTNAVEGQKFRSMVDLVYDRLRADIRIENVTFDIIFAAAFMNITSLLLNEGVTFTFIDTNRRTWLEISVRNLKDAYRSLGVDNHCHRL</sequence>
<dbReference type="EMBL" id="MW434237">
    <property type="protein sequence ID" value="QRW42577.1"/>
    <property type="molecule type" value="Genomic_RNA"/>
</dbReference>
<evidence type="ECO:0000313" key="1">
    <source>
        <dbReference type="EMBL" id="QRW42576.1"/>
    </source>
</evidence>
<reference evidence="2" key="1">
    <citation type="journal article" date="2020" name="bioRxiv">
        <title>Single mosquito metatranscriptomics identifies vectors, emerging pathogens and reservoirs in one assay.</title>
        <authorList>
            <person name="Batson J."/>
            <person name="Dudas G."/>
            <person name="Haas-Stapleton E."/>
            <person name="Kistler A.L."/>
            <person name="Li L.M."/>
            <person name="Logan P."/>
            <person name="Ratnasiri K."/>
            <person name="Retallack H."/>
        </authorList>
    </citation>
    <scope>NUCLEOTIDE SEQUENCE</scope>
    <source>
        <strain evidence="1">CMS001_027_ALCO</strain>
        <strain evidence="2">CMS001_046_ALCO</strain>
    </source>
</reference>
<organism evidence="2">
    <name type="scientific">Astopletus virus</name>
    <dbReference type="NCBI Taxonomy" id="2800905"/>
    <lineage>
        <taxon>Viruses</taxon>
        <taxon>Riboviria</taxon>
    </lineage>
</organism>
<evidence type="ECO:0000313" key="2">
    <source>
        <dbReference type="EMBL" id="QRW42577.1"/>
    </source>
</evidence>
<accession>A0A894KLH1</accession>
<protein>
    <submittedName>
        <fullName evidence="2">Uncharacterized protein</fullName>
    </submittedName>
</protein>